<dbReference type="Proteomes" id="UP000287156">
    <property type="component" value="Unassembled WGS sequence"/>
</dbReference>
<dbReference type="RefSeq" id="WP_126048702.1">
    <property type="nucleotide sequence ID" value="NZ_QYTV02000002.1"/>
</dbReference>
<keyword evidence="4" id="KW-0904">Protein phosphatase</keyword>
<evidence type="ECO:0000256" key="4">
    <source>
        <dbReference type="ARBA" id="ARBA00022912"/>
    </source>
</evidence>
<evidence type="ECO:0000259" key="7">
    <source>
        <dbReference type="SMART" id="SM00226"/>
    </source>
</evidence>
<dbReference type="InterPro" id="IPR036196">
    <property type="entry name" value="Ptyr_pPase_sf"/>
</dbReference>
<feature type="active site" description="Proton donor" evidence="6">
    <location>
        <position position="124"/>
    </location>
</feature>
<dbReference type="InterPro" id="IPR017867">
    <property type="entry name" value="Tyr_phospatase_low_mol_wt"/>
</dbReference>
<protein>
    <recommendedName>
        <fullName evidence="2">protein-tyrosine-phosphatase</fullName>
        <ecNumber evidence="2">3.1.3.48</ecNumber>
    </recommendedName>
</protein>
<dbReference type="SMART" id="SM00226">
    <property type="entry name" value="LMWPc"/>
    <property type="match status" value="1"/>
</dbReference>
<evidence type="ECO:0000256" key="6">
    <source>
        <dbReference type="PIRSR" id="PIRSR617867-1"/>
    </source>
</evidence>
<evidence type="ECO:0000256" key="1">
    <source>
        <dbReference type="ARBA" id="ARBA00011063"/>
    </source>
</evidence>
<dbReference type="SUPFAM" id="SSF52788">
    <property type="entry name" value="Phosphotyrosine protein phosphatases I"/>
    <property type="match status" value="1"/>
</dbReference>
<sequence length="155" mass="17491">MTSVLFVCLGNICRSPMAEAIFRDLVRREGLESKIHIDSAGIREWHSGSPPHQGTQEVLAKHGISYDGIYGRQVTKGDLEKFDLIIVMDNKNLSSIRQLAEKKETHAYLLTDFILGTEYTEVPDPFHTGEFDKAYQLIEKGCQGLLETVCPKEKH</sequence>
<dbReference type="AlphaFoldDB" id="A0A429Y4J0"/>
<keyword evidence="9" id="KW-1185">Reference proteome</keyword>
<dbReference type="OrthoDB" id="9784339at2"/>
<dbReference type="CDD" id="cd16343">
    <property type="entry name" value="LMWPTP"/>
    <property type="match status" value="1"/>
</dbReference>
<feature type="active site" description="Nucleophile" evidence="6">
    <location>
        <position position="8"/>
    </location>
</feature>
<dbReference type="InterPro" id="IPR050438">
    <property type="entry name" value="LMW_PTPase"/>
</dbReference>
<evidence type="ECO:0000256" key="2">
    <source>
        <dbReference type="ARBA" id="ARBA00013064"/>
    </source>
</evidence>
<evidence type="ECO:0000313" key="9">
    <source>
        <dbReference type="Proteomes" id="UP000287156"/>
    </source>
</evidence>
<evidence type="ECO:0000256" key="3">
    <source>
        <dbReference type="ARBA" id="ARBA00022801"/>
    </source>
</evidence>
<proteinExistence type="inferred from homology"/>
<dbReference type="PANTHER" id="PTHR11717">
    <property type="entry name" value="LOW MOLECULAR WEIGHT PROTEIN TYROSINE PHOSPHATASE"/>
    <property type="match status" value="1"/>
</dbReference>
<name>A0A429Y4J0_9BACI</name>
<feature type="domain" description="Phosphotyrosine protein phosphatase I" evidence="7">
    <location>
        <begin position="2"/>
        <end position="148"/>
    </location>
</feature>
<evidence type="ECO:0000313" key="8">
    <source>
        <dbReference type="EMBL" id="RST76320.1"/>
    </source>
</evidence>
<dbReference type="PRINTS" id="PR00719">
    <property type="entry name" value="LMWPTPASE"/>
</dbReference>
<dbReference type="PANTHER" id="PTHR11717:SF7">
    <property type="entry name" value="LOW MOLECULAR WEIGHT PHOSPHOTYROSINE PROTEIN PHOSPHATASE"/>
    <property type="match status" value="1"/>
</dbReference>
<feature type="active site" evidence="6">
    <location>
        <position position="14"/>
    </location>
</feature>
<organism evidence="8 9">
    <name type="scientific">Siminovitchia acidinfaciens</name>
    <dbReference type="NCBI Taxonomy" id="2321395"/>
    <lineage>
        <taxon>Bacteria</taxon>
        <taxon>Bacillati</taxon>
        <taxon>Bacillota</taxon>
        <taxon>Bacilli</taxon>
        <taxon>Bacillales</taxon>
        <taxon>Bacillaceae</taxon>
        <taxon>Siminovitchia</taxon>
    </lineage>
</organism>
<reference evidence="8" key="1">
    <citation type="submission" date="2018-12" db="EMBL/GenBank/DDBJ databases">
        <authorList>
            <person name="Sun L."/>
            <person name="Chen Z."/>
        </authorList>
    </citation>
    <scope>NUCLEOTIDE SEQUENCE [LARGE SCALE GENOMIC DNA]</scope>
    <source>
        <strain evidence="8">3-2-2</strain>
    </source>
</reference>
<dbReference type="Gene3D" id="3.40.50.2300">
    <property type="match status" value="1"/>
</dbReference>
<dbReference type="FunFam" id="3.40.50.2300:FF:000113">
    <property type="entry name" value="Low molecular weight protein-tyrosine-phosphatase"/>
    <property type="match status" value="1"/>
</dbReference>
<dbReference type="EMBL" id="QYTV02000002">
    <property type="protein sequence ID" value="RST76320.1"/>
    <property type="molecule type" value="Genomic_DNA"/>
</dbReference>
<dbReference type="InterPro" id="IPR023485">
    <property type="entry name" value="Ptyr_pPase"/>
</dbReference>
<comment type="caution">
    <text evidence="8">The sequence shown here is derived from an EMBL/GenBank/DDBJ whole genome shotgun (WGS) entry which is preliminary data.</text>
</comment>
<dbReference type="Pfam" id="PF01451">
    <property type="entry name" value="LMWPc"/>
    <property type="match status" value="1"/>
</dbReference>
<gene>
    <name evidence="8" type="ORF">D4T97_005985</name>
</gene>
<evidence type="ECO:0000256" key="5">
    <source>
        <dbReference type="ARBA" id="ARBA00051722"/>
    </source>
</evidence>
<keyword evidence="3" id="KW-0378">Hydrolase</keyword>
<dbReference type="EC" id="3.1.3.48" evidence="2"/>
<comment type="similarity">
    <text evidence="1">Belongs to the low molecular weight phosphotyrosine protein phosphatase family.</text>
</comment>
<dbReference type="GO" id="GO:0004725">
    <property type="term" value="F:protein tyrosine phosphatase activity"/>
    <property type="evidence" value="ECO:0007669"/>
    <property type="project" value="UniProtKB-EC"/>
</dbReference>
<comment type="catalytic activity">
    <reaction evidence="5">
        <text>O-phospho-L-tyrosyl-[protein] + H2O = L-tyrosyl-[protein] + phosphate</text>
        <dbReference type="Rhea" id="RHEA:10684"/>
        <dbReference type="Rhea" id="RHEA-COMP:10136"/>
        <dbReference type="Rhea" id="RHEA-COMP:20101"/>
        <dbReference type="ChEBI" id="CHEBI:15377"/>
        <dbReference type="ChEBI" id="CHEBI:43474"/>
        <dbReference type="ChEBI" id="CHEBI:46858"/>
        <dbReference type="ChEBI" id="CHEBI:61978"/>
        <dbReference type="EC" id="3.1.3.48"/>
    </reaction>
</comment>
<accession>A0A429Y4J0</accession>